<comment type="caution">
    <text evidence="1">The sequence shown here is derived from an EMBL/GenBank/DDBJ whole genome shotgun (WGS) entry which is preliminary data.</text>
</comment>
<name>A0ACC0X519_9ROSI</name>
<sequence length="460" mass="51214">MAQNGRVHPNCVNANNPYHECGMYCLEKIAQGQGQKEKKKSDNHNGINVVAVTKKKDEQRKVHPNCPKASNPYHECGDYCMNRNGEVNALGFKKESGSWSFGRKKKAYASQPNSPRDVSFGGIKPDARNAQSEHNPKKKVDSEKNGSFSSEQYSAEIYPQDNPFSKEQVKSTQSIPPSGNMISTQSIPPSGNMMMNNRSKDPPKEIVPVADEESPAKHEKDEKHKASPKAEDTGEEIARSPVGSRNFSFLGVNDVEEDSDDDAESVISDSCVSVGKYQVKASVSSILQTILDKYGDIAANCQLKSNSMRAYYLECLCAVVQELQATSFMQITKAKVKEMLAVVKDVESAQIDVEWLRNILNEISEAIELTTRHQTIERAKASCDNLLASTRTELESQMEDLALKEKEYQAAKARVAETKTRLCELESESSELEKTIESTRSKVEKFKSKSLADYLQNKNF</sequence>
<keyword evidence="2" id="KW-1185">Reference proteome</keyword>
<dbReference type="Proteomes" id="UP001163603">
    <property type="component" value="Chromosome 14"/>
</dbReference>
<dbReference type="EMBL" id="CM047749">
    <property type="protein sequence ID" value="KAJ0010627.1"/>
    <property type="molecule type" value="Genomic_DNA"/>
</dbReference>
<gene>
    <name evidence="1" type="ORF">Pint_34322</name>
</gene>
<evidence type="ECO:0000313" key="2">
    <source>
        <dbReference type="Proteomes" id="UP001163603"/>
    </source>
</evidence>
<accession>A0ACC0X519</accession>
<organism evidence="1 2">
    <name type="scientific">Pistacia integerrima</name>
    <dbReference type="NCBI Taxonomy" id="434235"/>
    <lineage>
        <taxon>Eukaryota</taxon>
        <taxon>Viridiplantae</taxon>
        <taxon>Streptophyta</taxon>
        <taxon>Embryophyta</taxon>
        <taxon>Tracheophyta</taxon>
        <taxon>Spermatophyta</taxon>
        <taxon>Magnoliopsida</taxon>
        <taxon>eudicotyledons</taxon>
        <taxon>Gunneridae</taxon>
        <taxon>Pentapetalae</taxon>
        <taxon>rosids</taxon>
        <taxon>malvids</taxon>
        <taxon>Sapindales</taxon>
        <taxon>Anacardiaceae</taxon>
        <taxon>Pistacia</taxon>
    </lineage>
</organism>
<reference evidence="2" key="1">
    <citation type="journal article" date="2023" name="G3 (Bethesda)">
        <title>Genome assembly and association tests identify interacting loci associated with vigor, precocity, and sex in interspecific pistachio rootstocks.</title>
        <authorList>
            <person name="Palmer W."/>
            <person name="Jacygrad E."/>
            <person name="Sagayaradj S."/>
            <person name="Cavanaugh K."/>
            <person name="Han R."/>
            <person name="Bertier L."/>
            <person name="Beede B."/>
            <person name="Kafkas S."/>
            <person name="Golino D."/>
            <person name="Preece J."/>
            <person name="Michelmore R."/>
        </authorList>
    </citation>
    <scope>NUCLEOTIDE SEQUENCE [LARGE SCALE GENOMIC DNA]</scope>
</reference>
<proteinExistence type="predicted"/>
<evidence type="ECO:0000313" key="1">
    <source>
        <dbReference type="EMBL" id="KAJ0010627.1"/>
    </source>
</evidence>
<protein>
    <submittedName>
        <fullName evidence="1">Uncharacterized protein</fullName>
    </submittedName>
</protein>